<keyword evidence="3" id="KW-1185">Reference proteome</keyword>
<dbReference type="OrthoDB" id="9796962at2"/>
<reference evidence="3" key="1">
    <citation type="submission" date="2016-08" db="EMBL/GenBank/DDBJ databases">
        <authorList>
            <person name="Varghese N."/>
            <person name="Submissions Spin"/>
        </authorList>
    </citation>
    <scope>NUCLEOTIDE SEQUENCE [LARGE SCALE GENOMIC DNA]</scope>
    <source>
        <strain evidence="3">HAMBI 2975</strain>
    </source>
</reference>
<evidence type="ECO:0000256" key="1">
    <source>
        <dbReference type="SAM" id="SignalP"/>
    </source>
</evidence>
<dbReference type="EMBL" id="FMAG01000007">
    <property type="protein sequence ID" value="SCB43869.1"/>
    <property type="molecule type" value="Genomic_DNA"/>
</dbReference>
<organism evidence="2 3">
    <name type="scientific">Rhizobium multihospitium</name>
    <dbReference type="NCBI Taxonomy" id="410764"/>
    <lineage>
        <taxon>Bacteria</taxon>
        <taxon>Pseudomonadati</taxon>
        <taxon>Pseudomonadota</taxon>
        <taxon>Alphaproteobacteria</taxon>
        <taxon>Hyphomicrobiales</taxon>
        <taxon>Rhizobiaceae</taxon>
        <taxon>Rhizobium/Agrobacterium group</taxon>
        <taxon>Rhizobium</taxon>
    </lineage>
</organism>
<dbReference type="Gene3D" id="2.60.40.1890">
    <property type="entry name" value="PCu(A)C copper chaperone"/>
    <property type="match status" value="1"/>
</dbReference>
<feature type="chain" id="PRO_5008685874" description="Copper(I)-binding protein" evidence="1">
    <location>
        <begin position="26"/>
        <end position="178"/>
    </location>
</feature>
<accession>A0A1C3WV54</accession>
<dbReference type="AlphaFoldDB" id="A0A1C3WV54"/>
<protein>
    <recommendedName>
        <fullName evidence="4">Copper(I)-binding protein</fullName>
    </recommendedName>
</protein>
<evidence type="ECO:0008006" key="4">
    <source>
        <dbReference type="Google" id="ProtNLM"/>
    </source>
</evidence>
<dbReference type="InterPro" id="IPR036182">
    <property type="entry name" value="PCuAC_sf"/>
</dbReference>
<dbReference type="PANTHER" id="PTHR36302">
    <property type="entry name" value="BLR7088 PROTEIN"/>
    <property type="match status" value="1"/>
</dbReference>
<feature type="signal peptide" evidence="1">
    <location>
        <begin position="1"/>
        <end position="25"/>
    </location>
</feature>
<evidence type="ECO:0000313" key="3">
    <source>
        <dbReference type="Proteomes" id="UP000199101"/>
    </source>
</evidence>
<gene>
    <name evidence="2" type="ORF">GA0061103_6393</name>
</gene>
<name>A0A1C3WV54_9HYPH</name>
<evidence type="ECO:0000313" key="2">
    <source>
        <dbReference type="EMBL" id="SCB43869.1"/>
    </source>
</evidence>
<keyword evidence="1" id="KW-0732">Signal</keyword>
<dbReference type="InterPro" id="IPR007410">
    <property type="entry name" value="LpqE-like"/>
</dbReference>
<dbReference type="RefSeq" id="WP_092716468.1">
    <property type="nucleotide sequence ID" value="NZ_FMAG01000007.1"/>
</dbReference>
<dbReference type="PANTHER" id="PTHR36302:SF1">
    <property type="entry name" value="COPPER CHAPERONE PCU(A)C"/>
    <property type="match status" value="1"/>
</dbReference>
<proteinExistence type="predicted"/>
<dbReference type="InterPro" id="IPR058248">
    <property type="entry name" value="Lxx211020-like"/>
</dbReference>
<dbReference type="SUPFAM" id="SSF110087">
    <property type="entry name" value="DR1885-like metal-binding protein"/>
    <property type="match status" value="1"/>
</dbReference>
<dbReference type="Proteomes" id="UP000199101">
    <property type="component" value="Unassembled WGS sequence"/>
</dbReference>
<dbReference type="Pfam" id="PF04314">
    <property type="entry name" value="PCuAC"/>
    <property type="match status" value="1"/>
</dbReference>
<dbReference type="STRING" id="410764.GA0061103_6393"/>
<sequence length="178" mass="18345">MNRNHAAALLISIGAFSLPLSGAMAQDNGAMKSMPGMHMDAGTAAPSGSASAKLGDLDISGGYVRAMLPGQPVGGGYITIHNIGKTDDKLTSVTSSSAGKVELHEMKMEGEIMKMREIKGGIAIPAGATVTLAPSTMHMMFKQVKAPFKQGGTVPVMLMFDKAGMVDINLPVVSAKGN</sequence>